<evidence type="ECO:0000256" key="1">
    <source>
        <dbReference type="SAM" id="MobiDB-lite"/>
    </source>
</evidence>
<reference evidence="2 3" key="1">
    <citation type="journal article" date="2018" name="Front. Plant Sci.">
        <title>Red Clover (Trifolium pratense) and Zigzag Clover (T. medium) - A Picture of Genomic Similarities and Differences.</title>
        <authorList>
            <person name="Dluhosova J."/>
            <person name="Istvanek J."/>
            <person name="Nedelnik J."/>
            <person name="Repkova J."/>
        </authorList>
    </citation>
    <scope>NUCLEOTIDE SEQUENCE [LARGE SCALE GENOMIC DNA]</scope>
    <source>
        <strain evidence="3">cv. 10/8</strain>
        <tissue evidence="2">Leaf</tissue>
    </source>
</reference>
<comment type="caution">
    <text evidence="2">The sequence shown here is derived from an EMBL/GenBank/DDBJ whole genome shotgun (WGS) entry which is preliminary data.</text>
</comment>
<sequence>DLHGDCPVWGSEDEEFFPVGMGMVKEVPPKEGSAGMRIEEEYSPKRGIGTGMRNILDGGANEW</sequence>
<protein>
    <submittedName>
        <fullName evidence="2">Uncharacterized protein</fullName>
    </submittedName>
</protein>
<dbReference type="EMBL" id="LXQA010002914">
    <property type="protein sequence ID" value="MCH81883.1"/>
    <property type="molecule type" value="Genomic_DNA"/>
</dbReference>
<feature type="non-terminal residue" evidence="2">
    <location>
        <position position="1"/>
    </location>
</feature>
<gene>
    <name evidence="2" type="ORF">A2U01_0002677</name>
</gene>
<dbReference type="AlphaFoldDB" id="A0A392M484"/>
<evidence type="ECO:0000313" key="3">
    <source>
        <dbReference type="Proteomes" id="UP000265520"/>
    </source>
</evidence>
<accession>A0A392M484</accession>
<evidence type="ECO:0000313" key="2">
    <source>
        <dbReference type="EMBL" id="MCH81883.1"/>
    </source>
</evidence>
<organism evidence="2 3">
    <name type="scientific">Trifolium medium</name>
    <dbReference type="NCBI Taxonomy" id="97028"/>
    <lineage>
        <taxon>Eukaryota</taxon>
        <taxon>Viridiplantae</taxon>
        <taxon>Streptophyta</taxon>
        <taxon>Embryophyta</taxon>
        <taxon>Tracheophyta</taxon>
        <taxon>Spermatophyta</taxon>
        <taxon>Magnoliopsida</taxon>
        <taxon>eudicotyledons</taxon>
        <taxon>Gunneridae</taxon>
        <taxon>Pentapetalae</taxon>
        <taxon>rosids</taxon>
        <taxon>fabids</taxon>
        <taxon>Fabales</taxon>
        <taxon>Fabaceae</taxon>
        <taxon>Papilionoideae</taxon>
        <taxon>50 kb inversion clade</taxon>
        <taxon>NPAAA clade</taxon>
        <taxon>Hologalegina</taxon>
        <taxon>IRL clade</taxon>
        <taxon>Trifolieae</taxon>
        <taxon>Trifolium</taxon>
    </lineage>
</organism>
<feature type="region of interest" description="Disordered" evidence="1">
    <location>
        <begin position="27"/>
        <end position="63"/>
    </location>
</feature>
<keyword evidence="3" id="KW-1185">Reference proteome</keyword>
<name>A0A392M484_9FABA</name>
<proteinExistence type="predicted"/>
<dbReference type="Proteomes" id="UP000265520">
    <property type="component" value="Unassembled WGS sequence"/>
</dbReference>